<comment type="similarity">
    <text evidence="5">Belongs to the ARTD/PARP family.</text>
</comment>
<evidence type="ECO:0000256" key="7">
    <source>
        <dbReference type="SAM" id="Phobius"/>
    </source>
</evidence>
<feature type="region of interest" description="Disordered" evidence="6">
    <location>
        <begin position="121"/>
        <end position="142"/>
    </location>
</feature>
<keyword evidence="10" id="KW-1185">Reference proteome</keyword>
<dbReference type="VEuPathDB" id="VectorBase:GPAI039867"/>
<proteinExistence type="inferred from homology"/>
<evidence type="ECO:0000256" key="5">
    <source>
        <dbReference type="ARBA" id="ARBA00024347"/>
    </source>
</evidence>
<feature type="compositionally biased region" description="Acidic residues" evidence="6">
    <location>
        <begin position="555"/>
        <end position="571"/>
    </location>
</feature>
<evidence type="ECO:0000256" key="2">
    <source>
        <dbReference type="ARBA" id="ARBA00022679"/>
    </source>
</evidence>
<evidence type="ECO:0000256" key="1">
    <source>
        <dbReference type="ARBA" id="ARBA00022676"/>
    </source>
</evidence>
<feature type="compositionally biased region" description="Low complexity" evidence="6">
    <location>
        <begin position="39"/>
        <end position="58"/>
    </location>
</feature>
<reference evidence="10" key="1">
    <citation type="submission" date="2014-03" db="EMBL/GenBank/DDBJ databases">
        <authorList>
            <person name="Aksoy S."/>
            <person name="Warren W."/>
            <person name="Wilson R.K."/>
        </authorList>
    </citation>
    <scope>NUCLEOTIDE SEQUENCE [LARGE SCALE GENOMIC DNA]</scope>
    <source>
        <strain evidence="10">IAEA</strain>
    </source>
</reference>
<sequence length="632" mass="70025">MINTKLNQFDDLWKFVKAHIEKHLYSCKKGNSNNGGGSATNSNSSSSSSSSSNSSNSSDAGITNKTRIFKCISCRDDSSNDYSSQHRTEQCGCTQDLNLSRMSTSNTTITKDGDSLTTLKTQSSAAKQHKQTSSSHDDNPLLQSSEFDAQSALSFDDFEGNSQRLEMAAHFLNKIQALRHVLESDILAADAKWTLFVAAALSYRYDCQLIPCPSRYTEEHSICDIDSLVTVINDTPKLRVVYQNIVEKNFDELDADVIELLHWVLVELKGFNLRSLDPDEIYSLIHTIDAKAQLTRPAYAFEVISPSNIHPVEELHQRSGDKPITLAFYGNKLDTFYSVINNGFRLQATPKKVFKLTNDFNTSLQLSPPCPGWGASQCGPMISCAALCEFTYSSELVHFHTNENNKKSVNIDVMSPDLLRIRYIFFLASAGSKQRRSRRGFFCWVRRHKYSLSLATYVLLMVSIGIANSGSGHAIKDFLAKKLNGVLDFCKHAFQPTELSKEHMKHIIDNSILCGRPSTTSIATLSSTLVLLLGNVTDAVVNESLSKTDVANVDANDDDGDDNDDGDDDGDGGGRSKAASPPKRPQALNSISKIAFMTVSQRFEDASLLSIFLQYYSIFLLEIFTIPVFINT</sequence>
<dbReference type="STRING" id="7398.A0A1B0AB35"/>
<feature type="transmembrane region" description="Helical" evidence="7">
    <location>
        <begin position="606"/>
        <end position="630"/>
    </location>
</feature>
<organism evidence="9 10">
    <name type="scientific">Glossina pallidipes</name>
    <name type="common">Tsetse fly</name>
    <dbReference type="NCBI Taxonomy" id="7398"/>
    <lineage>
        <taxon>Eukaryota</taxon>
        <taxon>Metazoa</taxon>
        <taxon>Ecdysozoa</taxon>
        <taxon>Arthropoda</taxon>
        <taxon>Hexapoda</taxon>
        <taxon>Insecta</taxon>
        <taxon>Pterygota</taxon>
        <taxon>Neoptera</taxon>
        <taxon>Endopterygota</taxon>
        <taxon>Diptera</taxon>
        <taxon>Brachycera</taxon>
        <taxon>Muscomorpha</taxon>
        <taxon>Hippoboscoidea</taxon>
        <taxon>Glossinidae</taxon>
        <taxon>Glossina</taxon>
    </lineage>
</organism>
<dbReference type="AlphaFoldDB" id="A0A1B0AB35"/>
<dbReference type="InterPro" id="IPR041400">
    <property type="entry name" value="PARP16_N"/>
</dbReference>
<evidence type="ECO:0000256" key="6">
    <source>
        <dbReference type="SAM" id="MobiDB-lite"/>
    </source>
</evidence>
<dbReference type="GO" id="GO:0016779">
    <property type="term" value="F:nucleotidyltransferase activity"/>
    <property type="evidence" value="ECO:0007669"/>
    <property type="project" value="UniProtKB-KW"/>
</dbReference>
<feature type="region of interest" description="Disordered" evidence="6">
    <location>
        <begin position="551"/>
        <end position="585"/>
    </location>
</feature>
<dbReference type="InterPro" id="IPR051838">
    <property type="entry name" value="ARTD_PARP"/>
</dbReference>
<accession>A0A1B0AB35</accession>
<name>A0A1B0AB35_GLOPL</name>
<keyword evidence="2" id="KW-0808">Transferase</keyword>
<feature type="transmembrane region" description="Helical" evidence="7">
    <location>
        <begin position="454"/>
        <end position="475"/>
    </location>
</feature>
<feature type="domain" description="PARP16 N-terminal" evidence="8">
    <location>
        <begin position="181"/>
        <end position="265"/>
    </location>
</feature>
<protein>
    <recommendedName>
        <fullName evidence="8">PARP16 N-terminal domain-containing protein</fullName>
    </recommendedName>
</protein>
<keyword evidence="7" id="KW-0472">Membrane</keyword>
<keyword evidence="3" id="KW-0548">Nucleotidyltransferase</keyword>
<keyword evidence="7" id="KW-1133">Transmembrane helix</keyword>
<feature type="compositionally biased region" description="Polar residues" evidence="6">
    <location>
        <begin position="121"/>
        <end position="134"/>
    </location>
</feature>
<evidence type="ECO:0000259" key="8">
    <source>
        <dbReference type="Pfam" id="PF18084"/>
    </source>
</evidence>
<evidence type="ECO:0000313" key="10">
    <source>
        <dbReference type="Proteomes" id="UP000092445"/>
    </source>
</evidence>
<evidence type="ECO:0000256" key="4">
    <source>
        <dbReference type="ARBA" id="ARBA00023027"/>
    </source>
</evidence>
<dbReference type="PANTHER" id="PTHR21328">
    <property type="entry name" value="POLY ADP-RIBOSE POLYMERASE FAMILY, MEMBER PARP"/>
    <property type="match status" value="1"/>
</dbReference>
<keyword evidence="7" id="KW-0812">Transmembrane</keyword>
<keyword evidence="4" id="KW-0520">NAD</keyword>
<dbReference type="Proteomes" id="UP000092445">
    <property type="component" value="Unassembled WGS sequence"/>
</dbReference>
<dbReference type="GO" id="GO:0016757">
    <property type="term" value="F:glycosyltransferase activity"/>
    <property type="evidence" value="ECO:0007669"/>
    <property type="project" value="UniProtKB-KW"/>
</dbReference>
<dbReference type="Pfam" id="PF18084">
    <property type="entry name" value="ARTD15_N"/>
    <property type="match status" value="1"/>
</dbReference>
<dbReference type="EnsemblMetazoa" id="GPAI039867-RA">
    <property type="protein sequence ID" value="GPAI039867-PA"/>
    <property type="gene ID" value="GPAI039867"/>
</dbReference>
<evidence type="ECO:0000313" key="9">
    <source>
        <dbReference type="EnsemblMetazoa" id="GPAI039867-PA"/>
    </source>
</evidence>
<evidence type="ECO:0000256" key="3">
    <source>
        <dbReference type="ARBA" id="ARBA00022695"/>
    </source>
</evidence>
<reference evidence="9" key="2">
    <citation type="submission" date="2020-05" db="UniProtKB">
        <authorList>
            <consortium name="EnsemblMetazoa"/>
        </authorList>
    </citation>
    <scope>IDENTIFICATION</scope>
    <source>
        <strain evidence="9">IAEA</strain>
    </source>
</reference>
<feature type="region of interest" description="Disordered" evidence="6">
    <location>
        <begin position="31"/>
        <end position="60"/>
    </location>
</feature>
<keyword evidence="1" id="KW-0328">Glycosyltransferase</keyword>